<reference evidence="1 2" key="1">
    <citation type="journal article" date="2018" name="Front. Plant Sci.">
        <title>Red Clover (Trifolium pratense) and Zigzag Clover (T. medium) - A Picture of Genomic Similarities and Differences.</title>
        <authorList>
            <person name="Dluhosova J."/>
            <person name="Istvanek J."/>
            <person name="Nedelnik J."/>
            <person name="Repkova J."/>
        </authorList>
    </citation>
    <scope>NUCLEOTIDE SEQUENCE [LARGE SCALE GENOMIC DNA]</scope>
    <source>
        <strain evidence="2">cv. 10/8</strain>
        <tissue evidence="1">Leaf</tissue>
    </source>
</reference>
<dbReference type="Proteomes" id="UP000265520">
    <property type="component" value="Unassembled WGS sequence"/>
</dbReference>
<comment type="caution">
    <text evidence="1">The sequence shown here is derived from an EMBL/GenBank/DDBJ whole genome shotgun (WGS) entry which is preliminary data.</text>
</comment>
<keyword evidence="2" id="KW-1185">Reference proteome</keyword>
<organism evidence="1 2">
    <name type="scientific">Trifolium medium</name>
    <dbReference type="NCBI Taxonomy" id="97028"/>
    <lineage>
        <taxon>Eukaryota</taxon>
        <taxon>Viridiplantae</taxon>
        <taxon>Streptophyta</taxon>
        <taxon>Embryophyta</taxon>
        <taxon>Tracheophyta</taxon>
        <taxon>Spermatophyta</taxon>
        <taxon>Magnoliopsida</taxon>
        <taxon>eudicotyledons</taxon>
        <taxon>Gunneridae</taxon>
        <taxon>Pentapetalae</taxon>
        <taxon>rosids</taxon>
        <taxon>fabids</taxon>
        <taxon>Fabales</taxon>
        <taxon>Fabaceae</taxon>
        <taxon>Papilionoideae</taxon>
        <taxon>50 kb inversion clade</taxon>
        <taxon>NPAAA clade</taxon>
        <taxon>Hologalegina</taxon>
        <taxon>IRL clade</taxon>
        <taxon>Trifolieae</taxon>
        <taxon>Trifolium</taxon>
    </lineage>
</organism>
<evidence type="ECO:0000313" key="2">
    <source>
        <dbReference type="Proteomes" id="UP000265520"/>
    </source>
</evidence>
<protein>
    <recommendedName>
        <fullName evidence="3">Reverse transcriptase zinc-binding domain-containing protein</fullName>
    </recommendedName>
</protein>
<name>A0A392T768_9FABA</name>
<sequence length="56" mass="6408">MRLQERRVPCPSLCPICEQHDEDDWHVMFGCAVSIQARHAAGLGFNLETRLQQNLS</sequence>
<evidence type="ECO:0008006" key="3">
    <source>
        <dbReference type="Google" id="ProtNLM"/>
    </source>
</evidence>
<dbReference type="EMBL" id="LXQA010520351">
    <property type="protein sequence ID" value="MCI56908.1"/>
    <property type="molecule type" value="Genomic_DNA"/>
</dbReference>
<accession>A0A392T768</accession>
<proteinExistence type="predicted"/>
<feature type="non-terminal residue" evidence="1">
    <location>
        <position position="56"/>
    </location>
</feature>
<evidence type="ECO:0000313" key="1">
    <source>
        <dbReference type="EMBL" id="MCI56908.1"/>
    </source>
</evidence>
<dbReference type="AlphaFoldDB" id="A0A392T768"/>